<evidence type="ECO:0000256" key="1">
    <source>
        <dbReference type="SAM" id="Phobius"/>
    </source>
</evidence>
<dbReference type="EMBL" id="JBIPKE010000017">
    <property type="protein sequence ID" value="MFH6984304.1"/>
    <property type="molecule type" value="Genomic_DNA"/>
</dbReference>
<keyword evidence="1" id="KW-0812">Transmembrane</keyword>
<feature type="transmembrane region" description="Helical" evidence="1">
    <location>
        <begin position="34"/>
        <end position="50"/>
    </location>
</feature>
<gene>
    <name evidence="2" type="ORF">ACHKAR_12695</name>
</gene>
<proteinExistence type="predicted"/>
<keyword evidence="1" id="KW-0472">Membrane</keyword>
<comment type="caution">
    <text evidence="2">The sequence shown here is derived from an EMBL/GenBank/DDBJ whole genome shotgun (WGS) entry which is preliminary data.</text>
</comment>
<evidence type="ECO:0000313" key="3">
    <source>
        <dbReference type="Proteomes" id="UP001610063"/>
    </source>
</evidence>
<reference evidence="2 3" key="1">
    <citation type="journal article" date="2013" name="Int. J. Syst. Evol. Microbiol.">
        <title>Marinoscillum luteum sp. nov., isolated from marine sediment.</title>
        <authorList>
            <person name="Cha I.T."/>
            <person name="Park S.J."/>
            <person name="Kim S.J."/>
            <person name="Kim J.G."/>
            <person name="Jung M.Y."/>
            <person name="Shin K.S."/>
            <person name="Kwon K.K."/>
            <person name="Yang S.H."/>
            <person name="Seo Y.S."/>
            <person name="Rhee S.K."/>
        </authorList>
    </citation>
    <scope>NUCLEOTIDE SEQUENCE [LARGE SCALE GENOMIC DNA]</scope>
    <source>
        <strain evidence="2 3">KCTC 23939</strain>
    </source>
</reference>
<protein>
    <submittedName>
        <fullName evidence="2">Lysylphosphatidylglycerol synthase domain-containing protein</fullName>
    </submittedName>
</protein>
<keyword evidence="3" id="KW-1185">Reference proteome</keyword>
<organism evidence="2 3">
    <name type="scientific">Marinoscillum luteum</name>
    <dbReference type="NCBI Taxonomy" id="861051"/>
    <lineage>
        <taxon>Bacteria</taxon>
        <taxon>Pseudomonadati</taxon>
        <taxon>Bacteroidota</taxon>
        <taxon>Cytophagia</taxon>
        <taxon>Cytophagales</taxon>
        <taxon>Reichenbachiellaceae</taxon>
        <taxon>Marinoscillum</taxon>
    </lineage>
</organism>
<accession>A0ABW7NCV7</accession>
<sequence length="269" mass="30536">MKIIVTGLCIYFISTRVDLSDISLKEAFDKPDGIIIYMIVLMLMPLNWVLEAEKWRVSIPHETSSFQEAWRRVLAGLALNWVIPFTLGDVGGRLLNVQNAKKSAGALLINRTILLLITLLYGGISVLYYFDWYNHWMLAIPFLVVGVGLLVLSSRGNGSMWIQVLALSLLRYVIFTFQFYLVLSLFLPELAWYLILLGIGWIFLFRSVIPSFFGNFGVREASAIVFFQAYVPDVSIVLIPCLIIWMINTVIPSILGTVYVFKLKLNIAQ</sequence>
<dbReference type="Proteomes" id="UP001610063">
    <property type="component" value="Unassembled WGS sequence"/>
</dbReference>
<feature type="transmembrane region" description="Helical" evidence="1">
    <location>
        <begin position="237"/>
        <end position="261"/>
    </location>
</feature>
<keyword evidence="1" id="KW-1133">Transmembrane helix</keyword>
<feature type="transmembrane region" description="Helical" evidence="1">
    <location>
        <begin position="160"/>
        <end position="180"/>
    </location>
</feature>
<feature type="transmembrane region" description="Helical" evidence="1">
    <location>
        <begin position="136"/>
        <end position="153"/>
    </location>
</feature>
<name>A0ABW7NCV7_9BACT</name>
<evidence type="ECO:0000313" key="2">
    <source>
        <dbReference type="EMBL" id="MFH6984304.1"/>
    </source>
</evidence>
<feature type="transmembrane region" description="Helical" evidence="1">
    <location>
        <begin position="108"/>
        <end position="130"/>
    </location>
</feature>
<dbReference type="RefSeq" id="WP_159584933.1">
    <property type="nucleotide sequence ID" value="NZ_JBIPKE010000017.1"/>
</dbReference>
<feature type="transmembrane region" description="Helical" evidence="1">
    <location>
        <begin position="186"/>
        <end position="205"/>
    </location>
</feature>